<dbReference type="AlphaFoldDB" id="A0A3P7L9K4"/>
<proteinExistence type="predicted"/>
<keyword evidence="2" id="KW-1185">Reference proteome</keyword>
<dbReference type="OrthoDB" id="5786316at2759"/>
<organism evidence="1 2">
    <name type="scientific">Strongylus vulgaris</name>
    <name type="common">Blood worm</name>
    <dbReference type="NCBI Taxonomy" id="40348"/>
    <lineage>
        <taxon>Eukaryota</taxon>
        <taxon>Metazoa</taxon>
        <taxon>Ecdysozoa</taxon>
        <taxon>Nematoda</taxon>
        <taxon>Chromadorea</taxon>
        <taxon>Rhabditida</taxon>
        <taxon>Rhabditina</taxon>
        <taxon>Rhabditomorpha</taxon>
        <taxon>Strongyloidea</taxon>
        <taxon>Strongylidae</taxon>
        <taxon>Strongylus</taxon>
    </lineage>
</organism>
<protein>
    <submittedName>
        <fullName evidence="1">Uncharacterized protein</fullName>
    </submittedName>
</protein>
<name>A0A3P7L9K4_STRVU</name>
<reference evidence="1 2" key="1">
    <citation type="submission" date="2018-11" db="EMBL/GenBank/DDBJ databases">
        <authorList>
            <consortium name="Pathogen Informatics"/>
        </authorList>
    </citation>
    <scope>NUCLEOTIDE SEQUENCE [LARGE SCALE GENOMIC DNA]</scope>
</reference>
<dbReference type="Proteomes" id="UP000270094">
    <property type="component" value="Unassembled WGS sequence"/>
</dbReference>
<dbReference type="EMBL" id="UYYB01105120">
    <property type="protein sequence ID" value="VDM79435.1"/>
    <property type="molecule type" value="Genomic_DNA"/>
</dbReference>
<accession>A0A3P7L9K4</accession>
<evidence type="ECO:0000313" key="2">
    <source>
        <dbReference type="Proteomes" id="UP000270094"/>
    </source>
</evidence>
<evidence type="ECO:0000313" key="1">
    <source>
        <dbReference type="EMBL" id="VDM79435.1"/>
    </source>
</evidence>
<sequence length="92" mass="10245">MNLFTRADGIFGTHVTWEDIENDMQRELHTVALFGPNKSAKNIGDGRVSFFYLTLKGPCLVIRLDVDAKTNVLIAFDAVFCMTASVMKNSES</sequence>
<dbReference type="InterPro" id="IPR012877">
    <property type="entry name" value="Dhs-27"/>
</dbReference>
<gene>
    <name evidence="1" type="ORF">SVUK_LOCUS14433</name>
</gene>
<dbReference type="Pfam" id="PF07914">
    <property type="entry name" value="DUF1679"/>
    <property type="match status" value="1"/>
</dbReference>